<dbReference type="EMBL" id="JADKMY010000001">
    <property type="protein sequence ID" value="MBF4553473.1"/>
    <property type="molecule type" value="Genomic_DNA"/>
</dbReference>
<keyword evidence="4" id="KW-0804">Transcription</keyword>
<evidence type="ECO:0000256" key="1">
    <source>
        <dbReference type="ARBA" id="ARBA00021390"/>
    </source>
</evidence>
<dbReference type="Gene3D" id="1.10.10.10">
    <property type="entry name" value="Winged helix-like DNA-binding domain superfamily/Winged helix DNA-binding domain"/>
    <property type="match status" value="1"/>
</dbReference>
<dbReference type="Pfam" id="PF08220">
    <property type="entry name" value="HTH_DeoR"/>
    <property type="match status" value="1"/>
</dbReference>
<name>A0ABR9ZJ58_9CORY</name>
<dbReference type="SUPFAM" id="SSF46785">
    <property type="entry name" value="Winged helix' DNA-binding domain"/>
    <property type="match status" value="1"/>
</dbReference>
<evidence type="ECO:0000256" key="5">
    <source>
        <dbReference type="ARBA" id="ARBA00024937"/>
    </source>
</evidence>
<accession>A0ABR9ZJ58</accession>
<comment type="caution">
    <text evidence="7">The sequence shown here is derived from an EMBL/GenBank/DDBJ whole genome shotgun (WGS) entry which is preliminary data.</text>
</comment>
<dbReference type="Pfam" id="PF00455">
    <property type="entry name" value="DeoRC"/>
    <property type="match status" value="1"/>
</dbReference>
<dbReference type="SMART" id="SM01134">
    <property type="entry name" value="DeoRC"/>
    <property type="match status" value="1"/>
</dbReference>
<comment type="function">
    <text evidence="5">Repressor of the lactose catabolism operon. Galactose-6-phosphate is the inducer.</text>
</comment>
<keyword evidence="2" id="KW-0678">Repressor</keyword>
<dbReference type="InterPro" id="IPR036388">
    <property type="entry name" value="WH-like_DNA-bd_sf"/>
</dbReference>
<keyword evidence="8" id="KW-1185">Reference proteome</keyword>
<dbReference type="SMART" id="SM00420">
    <property type="entry name" value="HTH_DEOR"/>
    <property type="match status" value="1"/>
</dbReference>
<dbReference type="SUPFAM" id="SSF100950">
    <property type="entry name" value="NagB/RpiA/CoA transferase-like"/>
    <property type="match status" value="1"/>
</dbReference>
<evidence type="ECO:0000256" key="2">
    <source>
        <dbReference type="ARBA" id="ARBA00022491"/>
    </source>
</evidence>
<protein>
    <recommendedName>
        <fullName evidence="1">Lactose phosphotransferase system repressor</fullName>
    </recommendedName>
</protein>
<dbReference type="Proteomes" id="UP000635902">
    <property type="component" value="Unassembled WGS sequence"/>
</dbReference>
<dbReference type="Gene3D" id="3.40.50.1360">
    <property type="match status" value="1"/>
</dbReference>
<dbReference type="PRINTS" id="PR00037">
    <property type="entry name" value="HTHLACR"/>
</dbReference>
<organism evidence="7 8">
    <name type="scientific">Corynebacterium suicordis DSM 45110</name>
    <dbReference type="NCBI Taxonomy" id="1121369"/>
    <lineage>
        <taxon>Bacteria</taxon>
        <taxon>Bacillati</taxon>
        <taxon>Actinomycetota</taxon>
        <taxon>Actinomycetes</taxon>
        <taxon>Mycobacteriales</taxon>
        <taxon>Corynebacteriaceae</taxon>
        <taxon>Corynebacterium</taxon>
    </lineage>
</organism>
<feature type="domain" description="HTH deoR-type" evidence="6">
    <location>
        <begin position="3"/>
        <end position="58"/>
    </location>
</feature>
<dbReference type="InterPro" id="IPR036390">
    <property type="entry name" value="WH_DNA-bd_sf"/>
</dbReference>
<dbReference type="InterPro" id="IPR037171">
    <property type="entry name" value="NagB/RpiA_transferase-like"/>
</dbReference>
<dbReference type="InterPro" id="IPR001034">
    <property type="entry name" value="DeoR_HTH"/>
</dbReference>
<evidence type="ECO:0000313" key="8">
    <source>
        <dbReference type="Proteomes" id="UP000635902"/>
    </source>
</evidence>
<dbReference type="InterPro" id="IPR050313">
    <property type="entry name" value="Carb_Metab_HTH_regulators"/>
</dbReference>
<evidence type="ECO:0000256" key="3">
    <source>
        <dbReference type="ARBA" id="ARBA00023015"/>
    </source>
</evidence>
<dbReference type="PANTHER" id="PTHR30363">
    <property type="entry name" value="HTH-TYPE TRANSCRIPTIONAL REGULATOR SRLR-RELATED"/>
    <property type="match status" value="1"/>
</dbReference>
<dbReference type="RefSeq" id="WP_194556579.1">
    <property type="nucleotide sequence ID" value="NZ_JADKMY010000001.1"/>
</dbReference>
<evidence type="ECO:0000259" key="6">
    <source>
        <dbReference type="PROSITE" id="PS51000"/>
    </source>
</evidence>
<evidence type="ECO:0000256" key="4">
    <source>
        <dbReference type="ARBA" id="ARBA00023163"/>
    </source>
</evidence>
<dbReference type="PANTHER" id="PTHR30363:SF4">
    <property type="entry name" value="GLYCEROL-3-PHOSPHATE REGULON REPRESSOR"/>
    <property type="match status" value="1"/>
</dbReference>
<dbReference type="PROSITE" id="PS51000">
    <property type="entry name" value="HTH_DEOR_2"/>
    <property type="match status" value="1"/>
</dbReference>
<proteinExistence type="predicted"/>
<reference evidence="7 8" key="1">
    <citation type="submission" date="2020-10" db="EMBL/GenBank/DDBJ databases">
        <title>Novel species in genus Corynebacterium.</title>
        <authorList>
            <person name="Zhang G."/>
        </authorList>
    </citation>
    <scope>NUCLEOTIDE SEQUENCE [LARGE SCALE GENOMIC DNA]</scope>
    <source>
        <strain evidence="7 8">DSM 45110</strain>
    </source>
</reference>
<sequence length="263" mass="28125">MRSDERRRQITSLTAVKGRTTVLELAEKFGVTAETIRRDLSTLDEQGSILRVHGGAVPARTYRTDHTPYESRARASLAAKRKIANKAISLLPQPGSTLFLDGGTTTALMAEALAMADSPEFTEPYKLITNSLPIAKTLANSANFDIQLLGGKIRPQSQSVLGSVATQTLAVLRADVAFVGTNALTLEHGLSTPDAEEGAVKRAMVTNADQVIALCDATKFGLDYLVSFAPTEDIDTVVTDLASDEPYVRALKECGITVVFAAD</sequence>
<evidence type="ECO:0000313" key="7">
    <source>
        <dbReference type="EMBL" id="MBF4553473.1"/>
    </source>
</evidence>
<keyword evidence="3" id="KW-0805">Transcription regulation</keyword>
<dbReference type="InterPro" id="IPR014036">
    <property type="entry name" value="DeoR-like_C"/>
</dbReference>
<gene>
    <name evidence="7" type="ORF">IRY30_05170</name>
</gene>